<dbReference type="Gene3D" id="3.30.559.10">
    <property type="entry name" value="Chloramphenicol acetyltransferase-like domain"/>
    <property type="match status" value="1"/>
</dbReference>
<dbReference type="InterPro" id="IPR011053">
    <property type="entry name" value="Single_hybrid_motif"/>
</dbReference>
<protein>
    <recommendedName>
        <fullName evidence="7">Dihydrolipoamide acetyltransferase component of pyruvate dehydrogenase complex</fullName>
        <ecNumber evidence="7">2.3.1.-</ecNumber>
    </recommendedName>
</protein>
<dbReference type="Gene3D" id="2.40.50.100">
    <property type="match status" value="1"/>
</dbReference>
<evidence type="ECO:0000313" key="12">
    <source>
        <dbReference type="Proteomes" id="UP000193218"/>
    </source>
</evidence>
<gene>
    <name evidence="11" type="ORF">BD324DRAFT_582781</name>
</gene>
<dbReference type="Pfam" id="PF00364">
    <property type="entry name" value="Biotin_lipoyl"/>
    <property type="match status" value="1"/>
</dbReference>
<dbReference type="EMBL" id="NBSH01000012">
    <property type="protein sequence ID" value="ORX35061.1"/>
    <property type="molecule type" value="Genomic_DNA"/>
</dbReference>
<accession>A0A1Y1UAH8</accession>
<dbReference type="PROSITE" id="PS00189">
    <property type="entry name" value="LIPOYL"/>
    <property type="match status" value="1"/>
</dbReference>
<evidence type="ECO:0000313" key="11">
    <source>
        <dbReference type="EMBL" id="ORX35061.1"/>
    </source>
</evidence>
<evidence type="ECO:0000259" key="10">
    <source>
        <dbReference type="PROSITE" id="PS51826"/>
    </source>
</evidence>
<dbReference type="SUPFAM" id="SSF47005">
    <property type="entry name" value="Peripheral subunit-binding domain of 2-oxo acid dehydrogenase complex"/>
    <property type="match status" value="1"/>
</dbReference>
<dbReference type="InterPro" id="IPR036625">
    <property type="entry name" value="E3-bd_dom_sf"/>
</dbReference>
<evidence type="ECO:0000256" key="1">
    <source>
        <dbReference type="ARBA" id="ARBA00001938"/>
    </source>
</evidence>
<keyword evidence="4 7" id="KW-0450">Lipoyl</keyword>
<keyword evidence="5" id="KW-0809">Transit peptide</keyword>
<keyword evidence="3 7" id="KW-0808">Transferase</keyword>
<dbReference type="GO" id="GO:0005739">
    <property type="term" value="C:mitochondrion"/>
    <property type="evidence" value="ECO:0007669"/>
    <property type="project" value="TreeGrafter"/>
</dbReference>
<feature type="compositionally biased region" description="Basic and acidic residues" evidence="8">
    <location>
        <begin position="200"/>
        <end position="219"/>
    </location>
</feature>
<dbReference type="PROSITE" id="PS50968">
    <property type="entry name" value="BIOTINYL_LIPOYL"/>
    <property type="match status" value="1"/>
</dbReference>
<keyword evidence="12" id="KW-1185">Reference proteome</keyword>
<proteinExistence type="inferred from homology"/>
<evidence type="ECO:0000256" key="7">
    <source>
        <dbReference type="RuleBase" id="RU003423"/>
    </source>
</evidence>
<feature type="domain" description="Peripheral subunit-binding (PSBD)" evidence="10">
    <location>
        <begin position="281"/>
        <end position="318"/>
    </location>
</feature>
<evidence type="ECO:0000256" key="6">
    <source>
        <dbReference type="ARBA" id="ARBA00023315"/>
    </source>
</evidence>
<dbReference type="Gene3D" id="4.10.320.10">
    <property type="entry name" value="E3-binding domain"/>
    <property type="match status" value="1"/>
</dbReference>
<organism evidence="11 12">
    <name type="scientific">Kockovaella imperatae</name>
    <dbReference type="NCBI Taxonomy" id="4999"/>
    <lineage>
        <taxon>Eukaryota</taxon>
        <taxon>Fungi</taxon>
        <taxon>Dikarya</taxon>
        <taxon>Basidiomycota</taxon>
        <taxon>Agaricomycotina</taxon>
        <taxon>Tremellomycetes</taxon>
        <taxon>Tremellales</taxon>
        <taxon>Cuniculitremaceae</taxon>
        <taxon>Kockovaella</taxon>
    </lineage>
</organism>
<dbReference type="CDD" id="cd06849">
    <property type="entry name" value="lipoyl_domain"/>
    <property type="match status" value="1"/>
</dbReference>
<feature type="compositionally biased region" description="Polar residues" evidence="8">
    <location>
        <begin position="321"/>
        <end position="333"/>
    </location>
</feature>
<dbReference type="AlphaFoldDB" id="A0A1Y1UAH8"/>
<dbReference type="PROSITE" id="PS51826">
    <property type="entry name" value="PSBD"/>
    <property type="match status" value="1"/>
</dbReference>
<sequence>MLRSLRTVKHVPASSRAARTALIRPTSLARPTHAASRPTLQNLQKLQRFSNSSYTACRNFNTSPAGMGVMHFKLPDIGEGIAEVEMLKWHVEVGQKVQHFDDLCEVQSDKSTAEISSPVDGIIKAINFTDGQMIQVGQVLCEIETEGEGTEESHVSDPAPAEEHVSEAAGTGLSHSPSDAGHTVPPRMQAEGGDRTVGAEVKRSEARSEEHIQDMEGEAKGSSSSEPSYQIDEAAEYSGGARFQGEASILPSAPSPTSRAEHITPVARREPEKRIERKVVLSSPAVRALARRLDVDLEYVKGSGEKGRIRKEDVEAYIKSRNASSSVESSQPIRRSVSDAERPKEPESTRVEFGRTRKVMWKALGMQGTVPHFGYSHTLNLTPLLPHLKALNPSPSATSSKSYLASDMPPSLSRDPLPASPAKTTLLTLFVKALLMALEEHPIMRSRVMSKEDQRWLEVRRDPIVGIAVSDPKHGLLTPSLPPLPPSTSVNQITSHLSALRAKPTTPSPPSSVVISSVGGLGESTGAMPVIPPGGPVAICAIGKAVWEIEWALKDAGTKVDPLDVERAGTKAVLRCPVGWSGDHRVLEGAELIAFTESWKRYIEEPWRWLRLDG</sequence>
<dbReference type="GO" id="GO:0016407">
    <property type="term" value="F:acetyltransferase activity"/>
    <property type="evidence" value="ECO:0007669"/>
    <property type="project" value="TreeGrafter"/>
</dbReference>
<feature type="region of interest" description="Disordered" evidence="8">
    <location>
        <begin position="145"/>
        <end position="228"/>
    </location>
</feature>
<dbReference type="GO" id="GO:0045333">
    <property type="term" value="P:cellular respiration"/>
    <property type="evidence" value="ECO:0007669"/>
    <property type="project" value="UniProtKB-ARBA"/>
</dbReference>
<feature type="compositionally biased region" description="Basic and acidic residues" evidence="8">
    <location>
        <begin position="151"/>
        <end position="166"/>
    </location>
</feature>
<dbReference type="SUPFAM" id="SSF52777">
    <property type="entry name" value="CoA-dependent acyltransferases"/>
    <property type="match status" value="1"/>
</dbReference>
<comment type="similarity">
    <text evidence="2 7">Belongs to the 2-oxoacid dehydrogenase family.</text>
</comment>
<dbReference type="OrthoDB" id="15567at2759"/>
<dbReference type="SUPFAM" id="SSF51230">
    <property type="entry name" value="Single hybrid motif"/>
    <property type="match status" value="1"/>
</dbReference>
<dbReference type="Proteomes" id="UP000193218">
    <property type="component" value="Unassembled WGS sequence"/>
</dbReference>
<feature type="region of interest" description="Disordered" evidence="8">
    <location>
        <begin position="320"/>
        <end position="351"/>
    </location>
</feature>
<dbReference type="Pfam" id="PF00198">
    <property type="entry name" value="2-oxoacid_dh"/>
    <property type="match status" value="1"/>
</dbReference>
<dbReference type="InterPro" id="IPR003016">
    <property type="entry name" value="2-oxoA_DH_lipoyl-BS"/>
</dbReference>
<dbReference type="GO" id="GO:0031405">
    <property type="term" value="F:lipoic acid binding"/>
    <property type="evidence" value="ECO:0007669"/>
    <property type="project" value="TreeGrafter"/>
</dbReference>
<dbReference type="PANTHER" id="PTHR43178">
    <property type="entry name" value="DIHYDROLIPOAMIDE ACETYLTRANSFERASE COMPONENT OF PYRUVATE DEHYDROGENASE COMPLEX"/>
    <property type="match status" value="1"/>
</dbReference>
<evidence type="ECO:0000256" key="5">
    <source>
        <dbReference type="ARBA" id="ARBA00022946"/>
    </source>
</evidence>
<feature type="compositionally biased region" description="Basic and acidic residues" evidence="8">
    <location>
        <begin position="259"/>
        <end position="272"/>
    </location>
</feature>
<dbReference type="GeneID" id="33555390"/>
<dbReference type="InterPro" id="IPR000089">
    <property type="entry name" value="Biotin_lipoyl"/>
</dbReference>
<dbReference type="EC" id="2.3.1.-" evidence="7"/>
<feature type="region of interest" description="Disordered" evidence="8">
    <location>
        <begin position="247"/>
        <end position="272"/>
    </location>
</feature>
<evidence type="ECO:0000259" key="9">
    <source>
        <dbReference type="PROSITE" id="PS50968"/>
    </source>
</evidence>
<dbReference type="InterPro" id="IPR050743">
    <property type="entry name" value="2-oxoacid_DH_E2_comp"/>
</dbReference>
<dbReference type="InterPro" id="IPR004167">
    <property type="entry name" value="PSBD"/>
</dbReference>
<comment type="caution">
    <text evidence="11">The sequence shown here is derived from an EMBL/GenBank/DDBJ whole genome shotgun (WGS) entry which is preliminary data.</text>
</comment>
<feature type="compositionally biased region" description="Basic and acidic residues" evidence="8">
    <location>
        <begin position="336"/>
        <end position="351"/>
    </location>
</feature>
<evidence type="ECO:0000256" key="2">
    <source>
        <dbReference type="ARBA" id="ARBA00007317"/>
    </source>
</evidence>
<feature type="domain" description="Lipoyl-binding" evidence="9">
    <location>
        <begin position="69"/>
        <end position="144"/>
    </location>
</feature>
<dbReference type="Pfam" id="PF02817">
    <property type="entry name" value="E3_binding"/>
    <property type="match status" value="1"/>
</dbReference>
<dbReference type="RefSeq" id="XP_021869277.1">
    <property type="nucleotide sequence ID" value="XM_022013582.1"/>
</dbReference>
<dbReference type="InParanoid" id="A0A1Y1UAH8"/>
<dbReference type="STRING" id="4999.A0A1Y1UAH8"/>
<evidence type="ECO:0000256" key="8">
    <source>
        <dbReference type="SAM" id="MobiDB-lite"/>
    </source>
</evidence>
<feature type="region of interest" description="Disordered" evidence="8">
    <location>
        <begin position="395"/>
        <end position="419"/>
    </location>
</feature>
<reference evidence="11 12" key="1">
    <citation type="submission" date="2017-03" db="EMBL/GenBank/DDBJ databases">
        <title>Widespread Adenine N6-methylation of Active Genes in Fungi.</title>
        <authorList>
            <consortium name="DOE Joint Genome Institute"/>
            <person name="Mondo S.J."/>
            <person name="Dannebaum R.O."/>
            <person name="Kuo R.C."/>
            <person name="Louie K.B."/>
            <person name="Bewick A.J."/>
            <person name="Labutti K."/>
            <person name="Haridas S."/>
            <person name="Kuo A."/>
            <person name="Salamov A."/>
            <person name="Ahrendt S.R."/>
            <person name="Lau R."/>
            <person name="Bowen B.P."/>
            <person name="Lipzen A."/>
            <person name="Sullivan W."/>
            <person name="Andreopoulos W.B."/>
            <person name="Clum A."/>
            <person name="Lindquist E."/>
            <person name="Daum C."/>
            <person name="Northen T.R."/>
            <person name="Ramamoorthy G."/>
            <person name="Schmitz R.J."/>
            <person name="Gryganskyi A."/>
            <person name="Culley D."/>
            <person name="Magnuson J."/>
            <person name="James T.Y."/>
            <person name="O'Malley M.A."/>
            <person name="Stajich J.E."/>
            <person name="Spatafora J.W."/>
            <person name="Visel A."/>
            <person name="Grigoriev I.V."/>
        </authorList>
    </citation>
    <scope>NUCLEOTIDE SEQUENCE [LARGE SCALE GENOMIC DNA]</scope>
    <source>
        <strain evidence="11 12">NRRL Y-17943</strain>
    </source>
</reference>
<dbReference type="PANTHER" id="PTHR43178:SF5">
    <property type="entry name" value="LIPOAMIDE ACYLTRANSFERASE COMPONENT OF BRANCHED-CHAIN ALPHA-KETO ACID DEHYDROGENASE COMPLEX, MITOCHONDRIAL"/>
    <property type="match status" value="1"/>
</dbReference>
<evidence type="ECO:0000256" key="3">
    <source>
        <dbReference type="ARBA" id="ARBA00022679"/>
    </source>
</evidence>
<name>A0A1Y1UAH8_9TREE</name>
<evidence type="ECO:0000256" key="4">
    <source>
        <dbReference type="ARBA" id="ARBA00022823"/>
    </source>
</evidence>
<dbReference type="InterPro" id="IPR001078">
    <property type="entry name" value="2-oxoacid_DH_actylTfrase"/>
</dbReference>
<keyword evidence="6 7" id="KW-0012">Acyltransferase</keyword>
<dbReference type="InterPro" id="IPR023213">
    <property type="entry name" value="CAT-like_dom_sf"/>
</dbReference>
<comment type="cofactor">
    <cofactor evidence="1 7">
        <name>(R)-lipoate</name>
        <dbReference type="ChEBI" id="CHEBI:83088"/>
    </cofactor>
</comment>